<protein>
    <submittedName>
        <fullName evidence="2">Uncharacterized protein</fullName>
    </submittedName>
</protein>
<name>A0A0P6WYM0_9CHLR</name>
<evidence type="ECO:0000313" key="2">
    <source>
        <dbReference type="EMBL" id="KPL71705.1"/>
    </source>
</evidence>
<dbReference type="Proteomes" id="UP000050430">
    <property type="component" value="Unassembled WGS sequence"/>
</dbReference>
<feature type="transmembrane region" description="Helical" evidence="1">
    <location>
        <begin position="13"/>
        <end position="31"/>
    </location>
</feature>
<proteinExistence type="predicted"/>
<organism evidence="2 3">
    <name type="scientific">Leptolinea tardivitalis</name>
    <dbReference type="NCBI Taxonomy" id="229920"/>
    <lineage>
        <taxon>Bacteria</taxon>
        <taxon>Bacillati</taxon>
        <taxon>Chloroflexota</taxon>
        <taxon>Anaerolineae</taxon>
        <taxon>Anaerolineales</taxon>
        <taxon>Anaerolineaceae</taxon>
        <taxon>Leptolinea</taxon>
    </lineage>
</organism>
<sequence length="226" mass="24378">MIETLGFLTKNEVWIYILAGGIGLLYLRKVVQALEERRAAVFGLERENANRQLASAGSMFGLMVLLAAAEFVLVTFVSPFMPQEKILPTPTMNLLATPTVTLPPASASPAAAGTGTPVPAKSNGCIPGQLEFTNVVPGQEFSKTIKLKGTTNVPGFGFYKYEYGQPGQNNWVTIAAGNEIKIDAEIGAWNISQLPQGDYELRLVVINQQNESLPPCVVPIRILSSQ</sequence>
<keyword evidence="1" id="KW-1133">Transmembrane helix</keyword>
<keyword evidence="1" id="KW-0812">Transmembrane</keyword>
<feature type="transmembrane region" description="Helical" evidence="1">
    <location>
        <begin position="52"/>
        <end position="77"/>
    </location>
</feature>
<gene>
    <name evidence="2" type="ORF">ADM99_09595</name>
</gene>
<dbReference type="AlphaFoldDB" id="A0A0P6WYM0"/>
<accession>A0A0P6WYM0</accession>
<evidence type="ECO:0000256" key="1">
    <source>
        <dbReference type="SAM" id="Phobius"/>
    </source>
</evidence>
<keyword evidence="1" id="KW-0472">Membrane</keyword>
<dbReference type="EMBL" id="LGCK01000010">
    <property type="protein sequence ID" value="KPL71705.1"/>
    <property type="molecule type" value="Genomic_DNA"/>
</dbReference>
<dbReference type="STRING" id="229920.ADM99_09595"/>
<keyword evidence="3" id="KW-1185">Reference proteome</keyword>
<reference evidence="2 3" key="1">
    <citation type="submission" date="2015-07" db="EMBL/GenBank/DDBJ databases">
        <title>Genome sequence of Leptolinea tardivitalis DSM 16556.</title>
        <authorList>
            <person name="Hemp J."/>
            <person name="Ward L.M."/>
            <person name="Pace L.A."/>
            <person name="Fischer W.W."/>
        </authorList>
    </citation>
    <scope>NUCLEOTIDE SEQUENCE [LARGE SCALE GENOMIC DNA]</scope>
    <source>
        <strain evidence="2 3">YMTK-2</strain>
    </source>
</reference>
<comment type="caution">
    <text evidence="2">The sequence shown here is derived from an EMBL/GenBank/DDBJ whole genome shotgun (WGS) entry which is preliminary data.</text>
</comment>
<dbReference type="OrthoDB" id="167016at2"/>
<dbReference type="RefSeq" id="WP_062420298.1">
    <property type="nucleotide sequence ID" value="NZ_BBYA01000001.1"/>
</dbReference>
<evidence type="ECO:0000313" key="3">
    <source>
        <dbReference type="Proteomes" id="UP000050430"/>
    </source>
</evidence>